<protein>
    <recommendedName>
        <fullName evidence="3">Lipoprotein</fullName>
    </recommendedName>
</protein>
<dbReference type="Proteomes" id="UP000732377">
    <property type="component" value="Unassembled WGS sequence"/>
</dbReference>
<organism evidence="1 2">
    <name type="scientific">Symbiobacterium thermophilum</name>
    <dbReference type="NCBI Taxonomy" id="2734"/>
    <lineage>
        <taxon>Bacteria</taxon>
        <taxon>Bacillati</taxon>
        <taxon>Bacillota</taxon>
        <taxon>Clostridia</taxon>
        <taxon>Eubacteriales</taxon>
        <taxon>Symbiobacteriaceae</taxon>
        <taxon>Symbiobacterium</taxon>
    </lineage>
</organism>
<gene>
    <name evidence="1" type="ORF">CWE10_11265</name>
</gene>
<evidence type="ECO:0008006" key="3">
    <source>
        <dbReference type="Google" id="ProtNLM"/>
    </source>
</evidence>
<sequence>MRIRTIATGLLLAAALVGCSLGPDRPLTEIPEGTEFAPAGAGSGFAIRGELHLYPHHELVGGGLASFIVHVESLSDTGVRGLRMAVFYPEEIALVSDVEPYLESPRSYDLTPDQPSYGLGRTFTFPDWGQAHVVRQLAEKPLRVHLVWDGGEQFLEVPSEAIRVTQSDEPRRLANDPDLFSFPTHPAFLDHLPFSEGRYLSRARDVTAADLLAWYRAEMPASGWEALPAPDRALLFRKGEMFLSLAAADEPDGTAVMWSHLRGTAEVPEDAAVRIVRARYPESRENQWVATYLADGAGSGADSPVWEVRGLRDGKVWVTAWVDAVTAELRVAE</sequence>
<evidence type="ECO:0000313" key="2">
    <source>
        <dbReference type="Proteomes" id="UP000732377"/>
    </source>
</evidence>
<name>A0A953LJ53_SYMTR</name>
<proteinExistence type="predicted"/>
<reference evidence="1" key="1">
    <citation type="submission" date="2017-11" db="EMBL/GenBank/DDBJ databases">
        <title>Three new genomes from thermophilic consortium.</title>
        <authorList>
            <person name="Quaggio R."/>
            <person name="Amgarten D."/>
            <person name="Setubal J.C."/>
        </authorList>
    </citation>
    <scope>NUCLEOTIDE SEQUENCE</scope>
    <source>
        <strain evidence="1">ZCTH01-B2</strain>
    </source>
</reference>
<dbReference type="PROSITE" id="PS51257">
    <property type="entry name" value="PROKAR_LIPOPROTEIN"/>
    <property type="match status" value="1"/>
</dbReference>
<dbReference type="RefSeq" id="WP_273379844.1">
    <property type="nucleotide sequence ID" value="NZ_PIUK01000107.1"/>
</dbReference>
<dbReference type="AlphaFoldDB" id="A0A953LJ53"/>
<evidence type="ECO:0000313" key="1">
    <source>
        <dbReference type="EMBL" id="MBY6276769.1"/>
    </source>
</evidence>
<dbReference type="EMBL" id="PIUK01000107">
    <property type="protein sequence ID" value="MBY6276769.1"/>
    <property type="molecule type" value="Genomic_DNA"/>
</dbReference>
<comment type="caution">
    <text evidence="1">The sequence shown here is derived from an EMBL/GenBank/DDBJ whole genome shotgun (WGS) entry which is preliminary data.</text>
</comment>
<accession>A0A953LJ53</accession>